<reference evidence="5" key="1">
    <citation type="submission" date="2013-09" db="EMBL/GenBank/DDBJ databases">
        <title>Corchorus olitorius genome sequencing.</title>
        <authorList>
            <person name="Alam M."/>
            <person name="Haque M.S."/>
            <person name="Islam M.S."/>
            <person name="Emdad E.M."/>
            <person name="Islam M.M."/>
            <person name="Ahmed B."/>
            <person name="Halim A."/>
            <person name="Hossen Q.M.M."/>
            <person name="Hossain M.Z."/>
            <person name="Ahmed R."/>
            <person name="Khan M.M."/>
            <person name="Islam R."/>
            <person name="Rashid M.M."/>
            <person name="Khan S.A."/>
            <person name="Rahman M.S."/>
            <person name="Alam M."/>
            <person name="Yahiya A.S."/>
            <person name="Khan M.S."/>
            <person name="Azam M.S."/>
            <person name="Haque T."/>
            <person name="Lashkar M.Z.H."/>
            <person name="Akhand A.I."/>
            <person name="Morshed G."/>
            <person name="Roy S."/>
            <person name="Uddin K.S."/>
            <person name="Rabeya T."/>
            <person name="Hossain A.S."/>
            <person name="Chowdhury A."/>
            <person name="Snigdha A.R."/>
            <person name="Mortoza M.S."/>
            <person name="Matin S.A."/>
            <person name="Hoque S.M.E."/>
            <person name="Islam M.K."/>
            <person name="Roy D.K."/>
            <person name="Haider R."/>
            <person name="Moosa M.M."/>
            <person name="Elias S.M."/>
            <person name="Hasan A.M."/>
            <person name="Jahan S."/>
            <person name="Shafiuddin M."/>
            <person name="Mahmood N."/>
            <person name="Shommy N.S."/>
        </authorList>
    </citation>
    <scope>NUCLEOTIDE SEQUENCE [LARGE SCALE GENOMIC DNA]</scope>
    <source>
        <strain evidence="5">cv. O-4</strain>
    </source>
</reference>
<dbReference type="AlphaFoldDB" id="A0A1R3HSC2"/>
<comment type="similarity">
    <text evidence="1">Belongs to the STIG1 family.</text>
</comment>
<feature type="chain" id="PRO_5010309146" evidence="3">
    <location>
        <begin position="30"/>
        <end position="162"/>
    </location>
</feature>
<comment type="caution">
    <text evidence="4">The sequence shown here is derived from an EMBL/GenBank/DDBJ whole genome shotgun (WGS) entry which is preliminary data.</text>
</comment>
<dbReference type="PANTHER" id="PTHR33227">
    <property type="entry name" value="STIGMA-SPECIFIC STIG1-LIKE PROTEIN 3"/>
    <property type="match status" value="1"/>
</dbReference>
<proteinExistence type="inferred from homology"/>
<accession>A0A1R3HSC2</accession>
<dbReference type="PANTHER" id="PTHR33227:SF6">
    <property type="entry name" value="PROTEIN GRIM REAPER"/>
    <property type="match status" value="1"/>
</dbReference>
<dbReference type="Proteomes" id="UP000187203">
    <property type="component" value="Unassembled WGS sequence"/>
</dbReference>
<evidence type="ECO:0000313" key="4">
    <source>
        <dbReference type="EMBL" id="OMO73295.1"/>
    </source>
</evidence>
<protein>
    <submittedName>
        <fullName evidence="4">Stigma-specific protein Stig1</fullName>
    </submittedName>
</protein>
<dbReference type="InterPro" id="IPR006969">
    <property type="entry name" value="Stig-like"/>
</dbReference>
<evidence type="ECO:0000256" key="3">
    <source>
        <dbReference type="SAM" id="SignalP"/>
    </source>
</evidence>
<evidence type="ECO:0000313" key="5">
    <source>
        <dbReference type="Proteomes" id="UP000187203"/>
    </source>
</evidence>
<sequence length="162" mass="18040">MASTIVNLIAILSFTITLLLSLHPQATFSFDFNDDEEEYYVLDQPLLVPNLRSKSRFLSHTSRKKDRIRKGARCASDPYYDNICNGVSVNNGTGILNCCKMHCRNILHDENNCGVCGNRCNFGQRCCGGVCIDVMYNPSHCGKCEKQCQSGVPCEMGYCGYA</sequence>
<feature type="signal peptide" evidence="3">
    <location>
        <begin position="1"/>
        <end position="29"/>
    </location>
</feature>
<keyword evidence="5" id="KW-1185">Reference proteome</keyword>
<evidence type="ECO:0000256" key="1">
    <source>
        <dbReference type="ARBA" id="ARBA00006010"/>
    </source>
</evidence>
<organism evidence="4 5">
    <name type="scientific">Corchorus olitorius</name>
    <dbReference type="NCBI Taxonomy" id="93759"/>
    <lineage>
        <taxon>Eukaryota</taxon>
        <taxon>Viridiplantae</taxon>
        <taxon>Streptophyta</taxon>
        <taxon>Embryophyta</taxon>
        <taxon>Tracheophyta</taxon>
        <taxon>Spermatophyta</taxon>
        <taxon>Magnoliopsida</taxon>
        <taxon>eudicotyledons</taxon>
        <taxon>Gunneridae</taxon>
        <taxon>Pentapetalae</taxon>
        <taxon>rosids</taxon>
        <taxon>malvids</taxon>
        <taxon>Malvales</taxon>
        <taxon>Malvaceae</taxon>
        <taxon>Grewioideae</taxon>
        <taxon>Apeibeae</taxon>
        <taxon>Corchorus</taxon>
    </lineage>
</organism>
<dbReference type="EMBL" id="AWUE01019483">
    <property type="protein sequence ID" value="OMO73295.1"/>
    <property type="molecule type" value="Genomic_DNA"/>
</dbReference>
<name>A0A1R3HSC2_9ROSI</name>
<gene>
    <name evidence="4" type="ORF">COLO4_27180</name>
</gene>
<keyword evidence="2 3" id="KW-0732">Signal</keyword>
<dbReference type="OrthoDB" id="2013942at2759"/>
<dbReference type="Pfam" id="PF04885">
    <property type="entry name" value="Stig1"/>
    <property type="match status" value="1"/>
</dbReference>
<evidence type="ECO:0000256" key="2">
    <source>
        <dbReference type="ARBA" id="ARBA00022729"/>
    </source>
</evidence>